<comment type="caution">
    <text evidence="1">The sequence shown here is derived from an EMBL/GenBank/DDBJ whole genome shotgun (WGS) entry which is preliminary data.</text>
</comment>
<organism evidence="1 2">
    <name type="scientific">Phytophthora palmivora</name>
    <dbReference type="NCBI Taxonomy" id="4796"/>
    <lineage>
        <taxon>Eukaryota</taxon>
        <taxon>Sar</taxon>
        <taxon>Stramenopiles</taxon>
        <taxon>Oomycota</taxon>
        <taxon>Peronosporomycetes</taxon>
        <taxon>Peronosporales</taxon>
        <taxon>Peronosporaceae</taxon>
        <taxon>Phytophthora</taxon>
    </lineage>
</organism>
<proteinExistence type="predicted"/>
<accession>A0A2P4YKJ4</accession>
<dbReference type="Proteomes" id="UP000237271">
    <property type="component" value="Unassembled WGS sequence"/>
</dbReference>
<dbReference type="EMBL" id="NCKW01002058">
    <property type="protein sequence ID" value="POM78301.1"/>
    <property type="molecule type" value="Genomic_DNA"/>
</dbReference>
<keyword evidence="2" id="KW-1185">Reference proteome</keyword>
<dbReference type="AlphaFoldDB" id="A0A2P4YKJ4"/>
<evidence type="ECO:0000313" key="1">
    <source>
        <dbReference type="EMBL" id="POM78301.1"/>
    </source>
</evidence>
<gene>
    <name evidence="1" type="ORF">PHPALM_4181</name>
</gene>
<reference evidence="1 2" key="1">
    <citation type="journal article" date="2017" name="Genome Biol. Evol.">
        <title>Phytophthora megakarya and P. palmivora, closely related causal agents of cacao black pod rot, underwent increases in genome sizes and gene numbers by different mechanisms.</title>
        <authorList>
            <person name="Ali S.S."/>
            <person name="Shao J."/>
            <person name="Lary D.J."/>
            <person name="Kronmiller B."/>
            <person name="Shen D."/>
            <person name="Strem M.D."/>
            <person name="Amoako-Attah I."/>
            <person name="Akrofi A.Y."/>
            <person name="Begoude B.A."/>
            <person name="Ten Hoopen G.M."/>
            <person name="Coulibaly K."/>
            <person name="Kebe B.I."/>
            <person name="Melnick R.L."/>
            <person name="Guiltinan M.J."/>
            <person name="Tyler B.M."/>
            <person name="Meinhardt L.W."/>
            <person name="Bailey B.A."/>
        </authorList>
    </citation>
    <scope>NUCLEOTIDE SEQUENCE [LARGE SCALE GENOMIC DNA]</scope>
    <source>
        <strain evidence="2">sbr112.9</strain>
    </source>
</reference>
<name>A0A2P4YKJ4_9STRA</name>
<sequence>MGLVKELKELREDRLLSYVFDQRDLRIRVCPLDYLHSVMEAFRQQSNSRVHGERGYCSVNPGTVHLKAAKMPWTTYAPAVVSDPRS</sequence>
<protein>
    <submittedName>
        <fullName evidence="1">Uncharacterized protein</fullName>
    </submittedName>
</protein>
<evidence type="ECO:0000313" key="2">
    <source>
        <dbReference type="Proteomes" id="UP000237271"/>
    </source>
</evidence>